<feature type="binding site" evidence="6">
    <location>
        <begin position="16"/>
        <end position="18"/>
    </location>
    <ligand>
        <name>FMN</name>
        <dbReference type="ChEBI" id="CHEBI:58210"/>
    </ligand>
</feature>
<comment type="similarity">
    <text evidence="6">Belongs to the azoreductase type 1 family.</text>
</comment>
<dbReference type="Proteomes" id="UP001164459">
    <property type="component" value="Chromosome"/>
</dbReference>
<reference evidence="9" key="1">
    <citation type="submission" date="2022-11" db="EMBL/GenBank/DDBJ databases">
        <title>Minimal conservation of predation-associated metabolite biosynthetic gene clusters underscores biosynthetic potential of Myxococcota including descriptions for ten novel species: Archangium lansinium sp. nov., Myxococcus landrumus sp. nov., Nannocystis bai.</title>
        <authorList>
            <person name="Ahearne A."/>
            <person name="Stevens C."/>
            <person name="Dowd S."/>
        </authorList>
    </citation>
    <scope>NUCLEOTIDE SEQUENCE</scope>
    <source>
        <strain evidence="9">Fl3</strain>
    </source>
</reference>
<keyword evidence="2 6" id="KW-0288">FMN</keyword>
<accession>A0ABY7HIU8</accession>
<keyword evidence="1 6" id="KW-0285">Flavoprotein</keyword>
<comment type="cofactor">
    <cofactor evidence="6">
        <name>FMN</name>
        <dbReference type="ChEBI" id="CHEBI:58210"/>
    </cofactor>
    <text evidence="6">Binds 1 FMN per subunit.</text>
</comment>
<evidence type="ECO:0000256" key="5">
    <source>
        <dbReference type="ARBA" id="ARBA00048542"/>
    </source>
</evidence>
<dbReference type="SUPFAM" id="SSF52218">
    <property type="entry name" value="Flavoproteins"/>
    <property type="match status" value="1"/>
</dbReference>
<evidence type="ECO:0000313" key="9">
    <source>
        <dbReference type="EMBL" id="WAS99217.1"/>
    </source>
</evidence>
<dbReference type="Pfam" id="PF02525">
    <property type="entry name" value="Flavodoxin_2"/>
    <property type="match status" value="1"/>
</dbReference>
<name>A0ABY7HIU8_9BACT</name>
<proteinExistence type="inferred from homology"/>
<evidence type="ECO:0000256" key="2">
    <source>
        <dbReference type="ARBA" id="ARBA00022643"/>
    </source>
</evidence>
<keyword evidence="4 6" id="KW-0520">NAD</keyword>
<comment type="catalytic activity">
    <reaction evidence="6">
        <text>2 a quinone + NADH + H(+) = 2 a 1,4-benzosemiquinone + NAD(+)</text>
        <dbReference type="Rhea" id="RHEA:65952"/>
        <dbReference type="ChEBI" id="CHEBI:15378"/>
        <dbReference type="ChEBI" id="CHEBI:57540"/>
        <dbReference type="ChEBI" id="CHEBI:57945"/>
        <dbReference type="ChEBI" id="CHEBI:132124"/>
        <dbReference type="ChEBI" id="CHEBI:134225"/>
    </reaction>
</comment>
<evidence type="ECO:0000313" key="10">
    <source>
        <dbReference type="Proteomes" id="UP001164459"/>
    </source>
</evidence>
<keyword evidence="3 6" id="KW-0560">Oxidoreductase</keyword>
<evidence type="ECO:0000256" key="4">
    <source>
        <dbReference type="ARBA" id="ARBA00023027"/>
    </source>
</evidence>
<dbReference type="InterPro" id="IPR023048">
    <property type="entry name" value="NADH:quinone_OxRdtase_FMN_depd"/>
</dbReference>
<comment type="function">
    <text evidence="6">Quinone reductase that provides resistance to thiol-specific stress caused by electrophilic quinones.</text>
</comment>
<feature type="domain" description="Flavodoxin-like fold" evidence="8">
    <location>
        <begin position="3"/>
        <end position="196"/>
    </location>
</feature>
<evidence type="ECO:0000256" key="1">
    <source>
        <dbReference type="ARBA" id="ARBA00022630"/>
    </source>
</evidence>
<gene>
    <name evidence="6" type="primary">azoR</name>
    <name evidence="9" type="ORF">O0S08_24070</name>
</gene>
<feature type="region of interest" description="Disordered" evidence="7">
    <location>
        <begin position="198"/>
        <end position="217"/>
    </location>
</feature>
<evidence type="ECO:0000256" key="3">
    <source>
        <dbReference type="ARBA" id="ARBA00023002"/>
    </source>
</evidence>
<dbReference type="InterPro" id="IPR029039">
    <property type="entry name" value="Flavoprotein-like_sf"/>
</dbReference>
<dbReference type="EC" id="1.6.5.-" evidence="6"/>
<feature type="binding site" evidence="6">
    <location>
        <position position="10"/>
    </location>
    <ligand>
        <name>FMN</name>
        <dbReference type="ChEBI" id="CHEBI:58210"/>
    </ligand>
</feature>
<dbReference type="InterPro" id="IPR003680">
    <property type="entry name" value="Flavodoxin_fold"/>
</dbReference>
<comment type="caution">
    <text evidence="6">Lacks conserved residue(s) required for the propagation of feature annotation.</text>
</comment>
<dbReference type="Gene3D" id="3.40.50.360">
    <property type="match status" value="1"/>
</dbReference>
<evidence type="ECO:0000259" key="8">
    <source>
        <dbReference type="Pfam" id="PF02525"/>
    </source>
</evidence>
<evidence type="ECO:0000256" key="6">
    <source>
        <dbReference type="HAMAP-Rule" id="MF_01216"/>
    </source>
</evidence>
<evidence type="ECO:0000256" key="7">
    <source>
        <dbReference type="SAM" id="MobiDB-lite"/>
    </source>
</evidence>
<dbReference type="InterPro" id="IPR050104">
    <property type="entry name" value="FMN-dep_NADH:Q_OxRdtase_AzoR1"/>
</dbReference>
<keyword evidence="10" id="KW-1185">Reference proteome</keyword>
<comment type="subunit">
    <text evidence="6">Homodimer.</text>
</comment>
<dbReference type="RefSeq" id="WP_269041578.1">
    <property type="nucleotide sequence ID" value="NZ_CP114040.1"/>
</dbReference>
<sequence length="217" mass="23126">MKTLLRIDASARYEGSSSRKLADEVQARWTAAHPGGRVIVRDLAQSPVPHIDGATIAAFYGAPVGEPPPAGVALSDALIAELRAADHLIVSTPLYNQSLPSSLKAWIDHVVRGGHTFVSREGRPVGLLGRTSATVVLARGGVACPELVNDFLTPYLRAILGFVGISRVEVIAVEGTAYDEATRSQRFAAAQAQVEEMFRPARAAPRSGPQADVLRDR</sequence>
<dbReference type="HAMAP" id="MF_01216">
    <property type="entry name" value="Azoreductase_type1"/>
    <property type="match status" value="1"/>
</dbReference>
<dbReference type="EC" id="1.7.1.17" evidence="6"/>
<organism evidence="9 10">
    <name type="scientific">Nannocystis punicea</name>
    <dbReference type="NCBI Taxonomy" id="2995304"/>
    <lineage>
        <taxon>Bacteria</taxon>
        <taxon>Pseudomonadati</taxon>
        <taxon>Myxococcota</taxon>
        <taxon>Polyangia</taxon>
        <taxon>Nannocystales</taxon>
        <taxon>Nannocystaceae</taxon>
        <taxon>Nannocystis</taxon>
    </lineage>
</organism>
<comment type="catalytic activity">
    <reaction evidence="5">
        <text>N,N-dimethyl-1,4-phenylenediamine + anthranilate + 2 NAD(+) = 2-(4-dimethylaminophenyl)diazenylbenzoate + 2 NADH + 2 H(+)</text>
        <dbReference type="Rhea" id="RHEA:55872"/>
        <dbReference type="ChEBI" id="CHEBI:15378"/>
        <dbReference type="ChEBI" id="CHEBI:15783"/>
        <dbReference type="ChEBI" id="CHEBI:16567"/>
        <dbReference type="ChEBI" id="CHEBI:57540"/>
        <dbReference type="ChEBI" id="CHEBI:57945"/>
        <dbReference type="ChEBI" id="CHEBI:71579"/>
        <dbReference type="EC" id="1.7.1.17"/>
    </reaction>
    <physiologicalReaction direction="right-to-left" evidence="5">
        <dbReference type="Rhea" id="RHEA:55874"/>
    </physiologicalReaction>
</comment>
<dbReference type="PANTHER" id="PTHR43741">
    <property type="entry name" value="FMN-DEPENDENT NADH-AZOREDUCTASE 1"/>
    <property type="match status" value="1"/>
</dbReference>
<dbReference type="PANTHER" id="PTHR43741:SF2">
    <property type="entry name" value="FMN-DEPENDENT NADH:QUINONE OXIDOREDUCTASE"/>
    <property type="match status" value="1"/>
</dbReference>
<comment type="function">
    <text evidence="6">Also exhibits azoreductase activity. Catalyzes the reductive cleavage of the azo bond in aromatic azo compounds to the corresponding amines.</text>
</comment>
<protein>
    <recommendedName>
        <fullName evidence="6">FMN dependent NADH:quinone oxidoreductase</fullName>
        <ecNumber evidence="6">1.6.5.-</ecNumber>
    </recommendedName>
    <alternativeName>
        <fullName evidence="6">Azo-dye reductase</fullName>
    </alternativeName>
    <alternativeName>
        <fullName evidence="6">FMN-dependent NADH-azo compound oxidoreductase</fullName>
    </alternativeName>
    <alternativeName>
        <fullName evidence="6">FMN-dependent NADH-azoreductase</fullName>
        <ecNumber evidence="6">1.7.1.17</ecNumber>
    </alternativeName>
</protein>
<dbReference type="EMBL" id="CP114040">
    <property type="protein sequence ID" value="WAS99217.1"/>
    <property type="molecule type" value="Genomic_DNA"/>
</dbReference>